<sequence length="283" mass="33123">MFQPKSSYRQFFEEGYLVFPQVFEGEQLAKLLVASNYVLEQFTEEFDKLNPGVDFYSMRHLNDARWHRETREHFKTIMEAVADPRCLGPVEQIFAGPSLFRSTSYFVNPRFTNKEGDWHRDSQFAVQSELEELEILKKIWSRDYSGGFGLQFQIALVDNDDVEYVPYSAGRFDSPEESYIRLADEKIHNRDAGMPGAMRIPLKAGDGLIFNPYGLHRGRYHHDIPRRTLMLTYTTLENPTYDFFSDQPWCEEPGYLDGLSSRAAAYFQQFADVYRDFWVSNKN</sequence>
<dbReference type="Gene3D" id="2.60.120.620">
    <property type="entry name" value="q2cbj1_9rhob like domain"/>
    <property type="match status" value="1"/>
</dbReference>
<protein>
    <recommendedName>
        <fullName evidence="3">Phytanoyl-CoA dioxygenase</fullName>
    </recommendedName>
</protein>
<dbReference type="PANTHER" id="PTHR40470:SF1">
    <property type="entry name" value="PHYTANOYL-COA DIOXYGENASE FAMILY PROTEIN (AFU_ORTHOLOGUE AFUA_2G15850)"/>
    <property type="match status" value="1"/>
</dbReference>
<gene>
    <name evidence="1" type="ORF">J2Z66_002576</name>
</gene>
<dbReference type="InterPro" id="IPR008775">
    <property type="entry name" value="Phytyl_CoA_dOase-like"/>
</dbReference>
<evidence type="ECO:0000313" key="2">
    <source>
        <dbReference type="Proteomes" id="UP001519287"/>
    </source>
</evidence>
<dbReference type="RefSeq" id="WP_209971724.1">
    <property type="nucleotide sequence ID" value="NZ_JAGGLB010000007.1"/>
</dbReference>
<reference evidence="1 2" key="1">
    <citation type="submission" date="2021-03" db="EMBL/GenBank/DDBJ databases">
        <title>Genomic Encyclopedia of Type Strains, Phase IV (KMG-IV): sequencing the most valuable type-strain genomes for metagenomic binning, comparative biology and taxonomic classification.</title>
        <authorList>
            <person name="Goeker M."/>
        </authorList>
    </citation>
    <scope>NUCLEOTIDE SEQUENCE [LARGE SCALE GENOMIC DNA]</scope>
    <source>
        <strain evidence="1 2">DSM 26048</strain>
    </source>
</reference>
<keyword evidence="2" id="KW-1185">Reference proteome</keyword>
<dbReference type="Pfam" id="PF05721">
    <property type="entry name" value="PhyH"/>
    <property type="match status" value="1"/>
</dbReference>
<accession>A0ABS4ITR9</accession>
<dbReference type="EMBL" id="JAGGLB010000007">
    <property type="protein sequence ID" value="MBP1990969.1"/>
    <property type="molecule type" value="Genomic_DNA"/>
</dbReference>
<organism evidence="1 2">
    <name type="scientific">Paenibacillus eucommiae</name>
    <dbReference type="NCBI Taxonomy" id="1355755"/>
    <lineage>
        <taxon>Bacteria</taxon>
        <taxon>Bacillati</taxon>
        <taxon>Bacillota</taxon>
        <taxon>Bacilli</taxon>
        <taxon>Bacillales</taxon>
        <taxon>Paenibacillaceae</taxon>
        <taxon>Paenibacillus</taxon>
    </lineage>
</organism>
<dbReference type="PANTHER" id="PTHR40470">
    <property type="entry name" value="PHYTANOYL-COA DIOXYGENASE FAMILY PROTEIN (AFU_ORTHOLOGUE AFUA_2G15850)"/>
    <property type="match status" value="1"/>
</dbReference>
<dbReference type="Proteomes" id="UP001519287">
    <property type="component" value="Unassembled WGS sequence"/>
</dbReference>
<dbReference type="SUPFAM" id="SSF51197">
    <property type="entry name" value="Clavaminate synthase-like"/>
    <property type="match status" value="1"/>
</dbReference>
<evidence type="ECO:0008006" key="3">
    <source>
        <dbReference type="Google" id="ProtNLM"/>
    </source>
</evidence>
<evidence type="ECO:0000313" key="1">
    <source>
        <dbReference type="EMBL" id="MBP1990969.1"/>
    </source>
</evidence>
<name>A0ABS4ITR9_9BACL</name>
<proteinExistence type="predicted"/>
<comment type="caution">
    <text evidence="1">The sequence shown here is derived from an EMBL/GenBank/DDBJ whole genome shotgun (WGS) entry which is preliminary data.</text>
</comment>